<dbReference type="EMBL" id="WIJP01000007">
    <property type="protein sequence ID" value="MQQ29810.1"/>
    <property type="molecule type" value="Genomic_DNA"/>
</dbReference>
<evidence type="ECO:0000313" key="3">
    <source>
        <dbReference type="Proteomes" id="UP000438885"/>
    </source>
</evidence>
<feature type="transmembrane region" description="Helical" evidence="1">
    <location>
        <begin position="449"/>
        <end position="466"/>
    </location>
</feature>
<keyword evidence="1" id="KW-0472">Membrane</keyword>
<feature type="transmembrane region" description="Helical" evidence="1">
    <location>
        <begin position="472"/>
        <end position="488"/>
    </location>
</feature>
<keyword evidence="1" id="KW-1133">Transmembrane helix</keyword>
<dbReference type="AlphaFoldDB" id="A0A6I1TXB1"/>
<gene>
    <name evidence="2" type="ORF">GEZ84_05395</name>
</gene>
<protein>
    <recommendedName>
        <fullName evidence="4">Glycosyltransferase RgtA/B/C/D-like domain-containing protein</fullName>
    </recommendedName>
</protein>
<sequence length="511" mass="59488">MKITNQLYRNIFSKSIQYLFITTHLLIFLLCIFSFKIINAYKLYISNYNVFLLGIGIISVLLGFKLSRHFKYNRKTVLVLSAFLFFIQLFLIFHYYFYTDWDVQELLKNAIALSDKNFSELNNFYFSRYPNNIFLTVFFSKIFTLFNGLLGQDFAYVFLLVIQSILNILSGVLILKVTLLLTKSEKYAFFSYWLYLLILWLSPWVVIPYSDSMGLIFPILMYYIYTHPKMHYILKSVLLSAIGIIGYSVKPQIAIMIIAIIMVSLLTQKIEMKPLIAAIIAIFVVSFPMFFAINRINSTAGFDLDYEWEMTYHHFIKMGLNSETDGGYLSNDVGSSISIENKEERIIYNKQIIAQRIKNYGVTGLIKHQAKKTLNNYNDGTFGWGLEGSFFEKIFPNDSYVAKITRSFYYSSGKLHLIFQGIVQSIWLSILFLVLGNVLIGREKMTREFLVLMTSLIGIFLFESIFESRSRYLYTFVPIYIIVASVGFQQMTQNFKKRALKLKTGVKNEQK</sequence>
<evidence type="ECO:0000256" key="1">
    <source>
        <dbReference type="SAM" id="Phobius"/>
    </source>
</evidence>
<feature type="transmembrane region" description="Helical" evidence="1">
    <location>
        <begin position="275"/>
        <end position="293"/>
    </location>
</feature>
<feature type="transmembrane region" description="Helical" evidence="1">
    <location>
        <begin position="237"/>
        <end position="263"/>
    </location>
</feature>
<proteinExistence type="predicted"/>
<feature type="transmembrane region" description="Helical" evidence="1">
    <location>
        <begin position="44"/>
        <end position="64"/>
    </location>
</feature>
<dbReference type="Proteomes" id="UP000438885">
    <property type="component" value="Unassembled WGS sequence"/>
</dbReference>
<evidence type="ECO:0000313" key="2">
    <source>
        <dbReference type="EMBL" id="MQQ29810.1"/>
    </source>
</evidence>
<feature type="transmembrane region" description="Helical" evidence="1">
    <location>
        <begin position="193"/>
        <end position="225"/>
    </location>
</feature>
<feature type="transmembrane region" description="Helical" evidence="1">
    <location>
        <begin position="154"/>
        <end position="181"/>
    </location>
</feature>
<organism evidence="2 3">
    <name type="scientific">Streptococcus mitis</name>
    <dbReference type="NCBI Taxonomy" id="28037"/>
    <lineage>
        <taxon>Bacteria</taxon>
        <taxon>Bacillati</taxon>
        <taxon>Bacillota</taxon>
        <taxon>Bacilli</taxon>
        <taxon>Lactobacillales</taxon>
        <taxon>Streptococcaceae</taxon>
        <taxon>Streptococcus</taxon>
        <taxon>Streptococcus mitis group</taxon>
    </lineage>
</organism>
<comment type="caution">
    <text evidence="2">The sequence shown here is derived from an EMBL/GenBank/DDBJ whole genome shotgun (WGS) entry which is preliminary data.</text>
</comment>
<feature type="transmembrane region" description="Helical" evidence="1">
    <location>
        <begin position="417"/>
        <end position="440"/>
    </location>
</feature>
<feature type="transmembrane region" description="Helical" evidence="1">
    <location>
        <begin position="18"/>
        <end position="38"/>
    </location>
</feature>
<name>A0A6I1TXB1_STRMT</name>
<feature type="transmembrane region" description="Helical" evidence="1">
    <location>
        <begin position="76"/>
        <end position="97"/>
    </location>
</feature>
<evidence type="ECO:0008006" key="4">
    <source>
        <dbReference type="Google" id="ProtNLM"/>
    </source>
</evidence>
<accession>A0A6I1TXB1</accession>
<keyword evidence="1" id="KW-0812">Transmembrane</keyword>
<reference evidence="2 3" key="1">
    <citation type="submission" date="2019-10" db="EMBL/GenBank/DDBJ databases">
        <title>Streptococcus mitis of the oral and urogenital tracts.</title>
        <authorList>
            <person name="Price T."/>
            <person name="Mores C.R."/>
            <person name="Putonti C."/>
            <person name="Wolfe A.J."/>
        </authorList>
    </citation>
    <scope>NUCLEOTIDE SEQUENCE [LARGE SCALE GENOMIC DNA]</scope>
    <source>
        <strain evidence="2 3">SM10</strain>
    </source>
</reference>
<dbReference type="RefSeq" id="WP_153223775.1">
    <property type="nucleotide sequence ID" value="NZ_CAMHPY010000019.1"/>
</dbReference>